<evidence type="ECO:0000256" key="2">
    <source>
        <dbReference type="ARBA" id="ARBA00022598"/>
    </source>
</evidence>
<accession>A0A6J6Q2C5</accession>
<dbReference type="NCBIfam" id="TIGR01737">
    <property type="entry name" value="FGAM_synth_I"/>
    <property type="match status" value="1"/>
</dbReference>
<dbReference type="GO" id="GO:0005524">
    <property type="term" value="F:ATP binding"/>
    <property type="evidence" value="ECO:0007669"/>
    <property type="project" value="UniProtKB-KW"/>
</dbReference>
<dbReference type="SMART" id="SM01211">
    <property type="entry name" value="GATase_5"/>
    <property type="match status" value="1"/>
</dbReference>
<dbReference type="Gene3D" id="3.40.50.880">
    <property type="match status" value="1"/>
</dbReference>
<name>A0A6J6Q2C5_9ZZZZ</name>
<keyword evidence="4" id="KW-0658">Purine biosynthesis</keyword>
<keyword evidence="3" id="KW-0547">Nucleotide-binding</keyword>
<keyword evidence="6" id="KW-0067">ATP-binding</keyword>
<protein>
    <submittedName>
        <fullName evidence="8">Unannotated protein</fullName>
    </submittedName>
</protein>
<dbReference type="Pfam" id="PF13507">
    <property type="entry name" value="GATase_5"/>
    <property type="match status" value="1"/>
</dbReference>
<dbReference type="AlphaFoldDB" id="A0A6J6Q2C5"/>
<dbReference type="NCBIfam" id="NF002957">
    <property type="entry name" value="PRK03619.1"/>
    <property type="match status" value="1"/>
</dbReference>
<proteinExistence type="predicted"/>
<sequence>MVIAGGFAHGDYLRPGAIARFSPVMEAVASFAQSGGPVVGICNGFQVLTEANLLPGALQKNAGLKFRCGFTELRVENSNSVLTSEAQVGEILSIPINHFEGNYTCSSETLAELQGEDRVLFRYVANPNGSVDDIAGICNEGRNVVGLMPHPERACHDLLGSRDGIVLMSSLLHAAGLNAGLPN</sequence>
<keyword evidence="5" id="KW-0378">Hydrolase</keyword>
<dbReference type="GO" id="GO:0004642">
    <property type="term" value="F:phosphoribosylformylglycinamidine synthase activity"/>
    <property type="evidence" value="ECO:0007669"/>
    <property type="project" value="InterPro"/>
</dbReference>
<keyword evidence="2" id="KW-0436">Ligase</keyword>
<dbReference type="PANTHER" id="PTHR47552:SF1">
    <property type="entry name" value="PHOSPHORIBOSYLFORMYLGLYCINAMIDINE SYNTHASE SUBUNIT PURQ"/>
    <property type="match status" value="1"/>
</dbReference>
<keyword evidence="7" id="KW-0315">Glutamine amidotransferase</keyword>
<dbReference type="SUPFAM" id="SSF52317">
    <property type="entry name" value="Class I glutamine amidotransferase-like"/>
    <property type="match status" value="1"/>
</dbReference>
<reference evidence="8" key="1">
    <citation type="submission" date="2020-05" db="EMBL/GenBank/DDBJ databases">
        <authorList>
            <person name="Chiriac C."/>
            <person name="Salcher M."/>
            <person name="Ghai R."/>
            <person name="Kavagutti S V."/>
        </authorList>
    </citation>
    <scope>NUCLEOTIDE SEQUENCE</scope>
</reference>
<evidence type="ECO:0000256" key="1">
    <source>
        <dbReference type="ARBA" id="ARBA00022490"/>
    </source>
</evidence>
<evidence type="ECO:0000256" key="7">
    <source>
        <dbReference type="ARBA" id="ARBA00022962"/>
    </source>
</evidence>
<evidence type="ECO:0000313" key="8">
    <source>
        <dbReference type="EMBL" id="CAB4702314.1"/>
    </source>
</evidence>
<dbReference type="EMBL" id="CAEZXS010000112">
    <property type="protein sequence ID" value="CAB4702314.1"/>
    <property type="molecule type" value="Genomic_DNA"/>
</dbReference>
<dbReference type="InterPro" id="IPR029062">
    <property type="entry name" value="Class_I_gatase-like"/>
</dbReference>
<dbReference type="GO" id="GO:0006189">
    <property type="term" value="P:'de novo' IMP biosynthetic process"/>
    <property type="evidence" value="ECO:0007669"/>
    <property type="project" value="InterPro"/>
</dbReference>
<dbReference type="PROSITE" id="PS51273">
    <property type="entry name" value="GATASE_TYPE_1"/>
    <property type="match status" value="1"/>
</dbReference>
<evidence type="ECO:0000256" key="3">
    <source>
        <dbReference type="ARBA" id="ARBA00022741"/>
    </source>
</evidence>
<organism evidence="8">
    <name type="scientific">freshwater metagenome</name>
    <dbReference type="NCBI Taxonomy" id="449393"/>
    <lineage>
        <taxon>unclassified sequences</taxon>
        <taxon>metagenomes</taxon>
        <taxon>ecological metagenomes</taxon>
    </lineage>
</organism>
<evidence type="ECO:0000256" key="5">
    <source>
        <dbReference type="ARBA" id="ARBA00022801"/>
    </source>
</evidence>
<evidence type="ECO:0000256" key="6">
    <source>
        <dbReference type="ARBA" id="ARBA00022840"/>
    </source>
</evidence>
<gene>
    <name evidence="8" type="ORF">UFOPK2582_01001</name>
</gene>
<dbReference type="InterPro" id="IPR010075">
    <property type="entry name" value="PRibForGlyAmidine_synth_PurQ"/>
</dbReference>
<dbReference type="PANTHER" id="PTHR47552">
    <property type="entry name" value="PHOSPHORIBOSYLFORMYLGLYCINAMIDINE SYNTHASE SUBUNIT PURQ"/>
    <property type="match status" value="1"/>
</dbReference>
<dbReference type="GO" id="GO:0016787">
    <property type="term" value="F:hydrolase activity"/>
    <property type="evidence" value="ECO:0007669"/>
    <property type="project" value="UniProtKB-KW"/>
</dbReference>
<dbReference type="PIRSF" id="PIRSF001586">
    <property type="entry name" value="FGAM_synth_I"/>
    <property type="match status" value="1"/>
</dbReference>
<evidence type="ECO:0000256" key="4">
    <source>
        <dbReference type="ARBA" id="ARBA00022755"/>
    </source>
</evidence>
<keyword evidence="1" id="KW-0963">Cytoplasm</keyword>